<sequence length="329" mass="36265">MTEPRRWRLAASAFNWTPEVIRAERTAADIAVGIVADGLASVIEVEAGQVWRTFPTPTDAEADRLRGLLEPVGGAVSIVGVSIDDWATPRRRRDDDERLAFLLPQLRAAHRLGAAGVRLPIGQAGEPLLRRLQPTLHELDLVLYEELQGQQTPRSQSAAPALDTIARLDDPHVRALVDTSMFMPALPVTYLERLREEGVPGEFVDRLAAQWRDPATADAVLDMLRQEAVPPQAHTLFMDLVVRFGRSEVAELRDMLPLVGAFHLKFWDLADIDGRVSGPIGELGRLLEGSDFTGTLCSEWGGHAWLDADPTDMTRRHLALVRSALGSAY</sequence>
<gene>
    <name evidence="1" type="ORF">GCM10022402_39360</name>
</gene>
<dbReference type="EMBL" id="BAABDD010000024">
    <property type="protein sequence ID" value="GAA3757156.1"/>
    <property type="molecule type" value="Genomic_DNA"/>
</dbReference>
<organism evidence="1 2">
    <name type="scientific">Salinactinospora qingdaonensis</name>
    <dbReference type="NCBI Taxonomy" id="702744"/>
    <lineage>
        <taxon>Bacteria</taxon>
        <taxon>Bacillati</taxon>
        <taxon>Actinomycetota</taxon>
        <taxon>Actinomycetes</taxon>
        <taxon>Streptosporangiales</taxon>
        <taxon>Nocardiopsidaceae</taxon>
        <taxon>Salinactinospora</taxon>
    </lineage>
</organism>
<name>A0ABP7G6M5_9ACTN</name>
<dbReference type="Gene3D" id="3.20.20.150">
    <property type="entry name" value="Divalent-metal-dependent TIM barrel enzymes"/>
    <property type="match status" value="1"/>
</dbReference>
<comment type="caution">
    <text evidence="1">The sequence shown here is derived from an EMBL/GenBank/DDBJ whole genome shotgun (WGS) entry which is preliminary data.</text>
</comment>
<dbReference type="Proteomes" id="UP001500908">
    <property type="component" value="Unassembled WGS sequence"/>
</dbReference>
<proteinExistence type="predicted"/>
<accession>A0ABP7G6M5</accession>
<reference evidence="2" key="1">
    <citation type="journal article" date="2019" name="Int. J. Syst. Evol. Microbiol.">
        <title>The Global Catalogue of Microorganisms (GCM) 10K type strain sequencing project: providing services to taxonomists for standard genome sequencing and annotation.</title>
        <authorList>
            <consortium name="The Broad Institute Genomics Platform"/>
            <consortium name="The Broad Institute Genome Sequencing Center for Infectious Disease"/>
            <person name="Wu L."/>
            <person name="Ma J."/>
        </authorList>
    </citation>
    <scope>NUCLEOTIDE SEQUENCE [LARGE SCALE GENOMIC DNA]</scope>
    <source>
        <strain evidence="2">JCM 17137</strain>
    </source>
</reference>
<dbReference type="InterPro" id="IPR036237">
    <property type="entry name" value="Xyl_isomerase-like_sf"/>
</dbReference>
<keyword evidence="2" id="KW-1185">Reference proteome</keyword>
<evidence type="ECO:0000313" key="1">
    <source>
        <dbReference type="EMBL" id="GAA3757156.1"/>
    </source>
</evidence>
<dbReference type="RefSeq" id="WP_344974500.1">
    <property type="nucleotide sequence ID" value="NZ_BAABDD010000024.1"/>
</dbReference>
<evidence type="ECO:0008006" key="3">
    <source>
        <dbReference type="Google" id="ProtNLM"/>
    </source>
</evidence>
<evidence type="ECO:0000313" key="2">
    <source>
        <dbReference type="Proteomes" id="UP001500908"/>
    </source>
</evidence>
<protein>
    <recommendedName>
        <fullName evidence="3">Restriction endonuclease subunit R</fullName>
    </recommendedName>
</protein>
<dbReference type="SUPFAM" id="SSF51658">
    <property type="entry name" value="Xylose isomerase-like"/>
    <property type="match status" value="1"/>
</dbReference>